<organism evidence="4 6">
    <name type="scientific">Legionella jamestowniensis</name>
    <dbReference type="NCBI Taxonomy" id="455"/>
    <lineage>
        <taxon>Bacteria</taxon>
        <taxon>Pseudomonadati</taxon>
        <taxon>Pseudomonadota</taxon>
        <taxon>Gammaproteobacteria</taxon>
        <taxon>Legionellales</taxon>
        <taxon>Legionellaceae</taxon>
        <taxon>Legionella</taxon>
    </lineage>
</organism>
<dbReference type="RefSeq" id="WP_058450533.1">
    <property type="nucleotide sequence ID" value="NZ_CAAAJF010000001.1"/>
</dbReference>
<gene>
    <name evidence="5" type="ORF">A8135_05130</name>
    <name evidence="4" type="ORF">Ljam_2714</name>
</gene>
<dbReference type="OrthoDB" id="332676at2"/>
<reference evidence="5 7" key="2">
    <citation type="submission" date="2016-05" db="EMBL/GenBank/DDBJ databases">
        <authorList>
            <person name="Prochazka B."/>
            <person name="Indra A."/>
            <person name="Hasenberger P."/>
            <person name="Blaschitz M."/>
            <person name="Wagner L."/>
            <person name="Wewalka G."/>
            <person name="Sorschag S."/>
            <person name="Schmid D."/>
            <person name="Ruppitsch W."/>
        </authorList>
    </citation>
    <scope>NUCLEOTIDE SEQUENCE [LARGE SCALE GENOMIC DNA]</scope>
    <source>
        <strain evidence="5 7">974010_12</strain>
    </source>
</reference>
<dbReference type="PANTHER" id="PTHR10794:SF94">
    <property type="entry name" value="ESTERASE YHET-RELATED"/>
    <property type="match status" value="1"/>
</dbReference>
<dbReference type="NCBIfam" id="NF008218">
    <property type="entry name" value="PRK10985.1"/>
    <property type="match status" value="1"/>
</dbReference>
<dbReference type="PATRIC" id="fig|455.5.peg.2853"/>
<dbReference type="Proteomes" id="UP000093336">
    <property type="component" value="Unassembled WGS sequence"/>
</dbReference>
<dbReference type="EMBL" id="LNYG01000013">
    <property type="protein sequence ID" value="KTD08519.1"/>
    <property type="molecule type" value="Genomic_DNA"/>
</dbReference>
<evidence type="ECO:0000313" key="6">
    <source>
        <dbReference type="Proteomes" id="UP000054715"/>
    </source>
</evidence>
<dbReference type="InterPro" id="IPR029058">
    <property type="entry name" value="AB_hydrolase_fold"/>
</dbReference>
<dbReference type="STRING" id="455.Ljam_2714"/>
<keyword evidence="7" id="KW-1185">Reference proteome</keyword>
<comment type="caution">
    <text evidence="4">The sequence shown here is derived from an EMBL/GenBank/DDBJ whole genome shotgun (WGS) entry which is preliminary data.</text>
</comment>
<dbReference type="Gene3D" id="3.40.50.1820">
    <property type="entry name" value="alpha/beta hydrolase"/>
    <property type="match status" value="1"/>
</dbReference>
<dbReference type="AlphaFoldDB" id="A0A0W0ULD0"/>
<proteinExistence type="inferred from homology"/>
<evidence type="ECO:0000313" key="4">
    <source>
        <dbReference type="EMBL" id="KTD08519.1"/>
    </source>
</evidence>
<sequence length="325" mass="36406">MIIDSAFKPAWWLANSHAQTLFPTLTRRIQAPVDSNERLELPDDDFIDLAWAVNGLPKDAPVVVLLHGLGGSIESTYIAGLMHALNRQGWRAVLMHFRGASKEPNRLPRAYHSGDTGDLNFFLQTLTKREPHTKKAAVGVSLGGNVLLKWLGENGAQKLLEAAVAVSVPFQLRLVADKISQGFSRVYQNYLLRRLKAVFTQKIGALNSNLPDPLKDIERWQCFWTFDEYVTAPLHGFPNVHAYYREASSRNYLSHITTPTLIIHALDDPFMTPDVVPLENELSQDIILELSDSGGHVGFITGNVPGVPIYWLEQRIPDFLKSTLF</sequence>
<name>A0A0W0ULD0_9GAMM</name>
<evidence type="ECO:0000256" key="1">
    <source>
        <dbReference type="ARBA" id="ARBA00010884"/>
    </source>
</evidence>
<evidence type="ECO:0000256" key="2">
    <source>
        <dbReference type="PIRSR" id="PIRSR005211-1"/>
    </source>
</evidence>
<evidence type="ECO:0000259" key="3">
    <source>
        <dbReference type="Pfam" id="PF00561"/>
    </source>
</evidence>
<feature type="active site" description="Charge relay system" evidence="2">
    <location>
        <position position="268"/>
    </location>
</feature>
<protein>
    <submittedName>
        <fullName evidence="4">Alpha/beta hydrolase</fullName>
    </submittedName>
</protein>
<reference evidence="4 6" key="1">
    <citation type="submission" date="2015-11" db="EMBL/GenBank/DDBJ databases">
        <title>Genomic analysis of 38 Legionella species identifies large and diverse effector repertoires.</title>
        <authorList>
            <person name="Burstein D."/>
            <person name="Amaro F."/>
            <person name="Zusman T."/>
            <person name="Lifshitz Z."/>
            <person name="Cohen O."/>
            <person name="Gilbert J.A."/>
            <person name="Pupko T."/>
            <person name="Shuman H.A."/>
            <person name="Segal G."/>
        </authorList>
    </citation>
    <scope>NUCLEOTIDE SEQUENCE [LARGE SCALE GENOMIC DNA]</scope>
    <source>
        <strain evidence="4 6">JA-26-G1-E2</strain>
    </source>
</reference>
<evidence type="ECO:0000313" key="7">
    <source>
        <dbReference type="Proteomes" id="UP000093336"/>
    </source>
</evidence>
<dbReference type="SUPFAM" id="SSF53474">
    <property type="entry name" value="alpha/beta-Hydrolases"/>
    <property type="match status" value="1"/>
</dbReference>
<dbReference type="EMBL" id="LYOZ01000052">
    <property type="protein sequence ID" value="OCH97018.1"/>
    <property type="molecule type" value="Genomic_DNA"/>
</dbReference>
<dbReference type="InterPro" id="IPR050960">
    <property type="entry name" value="AB_hydrolase_4_sf"/>
</dbReference>
<accession>A0A0W0ULD0</accession>
<dbReference type="Proteomes" id="UP000054715">
    <property type="component" value="Unassembled WGS sequence"/>
</dbReference>
<dbReference type="GO" id="GO:0034338">
    <property type="term" value="F:short-chain carboxylesterase activity"/>
    <property type="evidence" value="ECO:0007669"/>
    <property type="project" value="TreeGrafter"/>
</dbReference>
<comment type="similarity">
    <text evidence="1">Belongs to the AB hydrolase superfamily. AB hydrolase 4 family.</text>
</comment>
<dbReference type="PIRSF" id="PIRSF005211">
    <property type="entry name" value="Ab_hydro_YheT"/>
    <property type="match status" value="1"/>
</dbReference>
<feature type="active site" description="Charge relay system" evidence="2">
    <location>
        <position position="141"/>
    </location>
</feature>
<keyword evidence="4" id="KW-0378">Hydrolase</keyword>
<dbReference type="InterPro" id="IPR012020">
    <property type="entry name" value="ABHD4"/>
</dbReference>
<evidence type="ECO:0000313" key="5">
    <source>
        <dbReference type="EMBL" id="OCH97018.1"/>
    </source>
</evidence>
<feature type="active site" description="Charge relay system" evidence="2">
    <location>
        <position position="296"/>
    </location>
</feature>
<feature type="domain" description="AB hydrolase-1" evidence="3">
    <location>
        <begin position="61"/>
        <end position="302"/>
    </location>
</feature>
<dbReference type="InterPro" id="IPR000073">
    <property type="entry name" value="AB_hydrolase_1"/>
</dbReference>
<dbReference type="GO" id="GO:0047372">
    <property type="term" value="F:monoacylglycerol lipase activity"/>
    <property type="evidence" value="ECO:0007669"/>
    <property type="project" value="TreeGrafter"/>
</dbReference>
<dbReference type="PANTHER" id="PTHR10794">
    <property type="entry name" value="ABHYDROLASE DOMAIN-CONTAINING PROTEIN"/>
    <property type="match status" value="1"/>
</dbReference>
<dbReference type="Pfam" id="PF00561">
    <property type="entry name" value="Abhydrolase_1"/>
    <property type="match status" value="1"/>
</dbReference>